<dbReference type="PANTHER" id="PTHR43245">
    <property type="entry name" value="BIFUNCTIONAL POLYMYXIN RESISTANCE PROTEIN ARNA"/>
    <property type="match status" value="1"/>
</dbReference>
<evidence type="ECO:0000313" key="3">
    <source>
        <dbReference type="Proteomes" id="UP000321717"/>
    </source>
</evidence>
<dbReference type="AlphaFoldDB" id="A0A512HDG1"/>
<feature type="domain" description="NAD-dependent epimerase/dehydratase" evidence="1">
    <location>
        <begin position="4"/>
        <end position="230"/>
    </location>
</feature>
<dbReference type="OrthoDB" id="7305551at2"/>
<dbReference type="PANTHER" id="PTHR43245:SF13">
    <property type="entry name" value="UDP-D-APIOSE_UDP-D-XYLOSE SYNTHASE 2"/>
    <property type="match status" value="1"/>
</dbReference>
<reference evidence="2 3" key="1">
    <citation type="submission" date="2019-07" db="EMBL/GenBank/DDBJ databases">
        <title>Whole genome shotgun sequence of Rhizobium naphthalenivorans NBRC 107585.</title>
        <authorList>
            <person name="Hosoyama A."/>
            <person name="Uohara A."/>
            <person name="Ohji S."/>
            <person name="Ichikawa N."/>
        </authorList>
    </citation>
    <scope>NUCLEOTIDE SEQUENCE [LARGE SCALE GENOMIC DNA]</scope>
    <source>
        <strain evidence="2 3">NBRC 107585</strain>
    </source>
</reference>
<dbReference type="InterPro" id="IPR036291">
    <property type="entry name" value="NAD(P)-bd_dom_sf"/>
</dbReference>
<comment type="caution">
    <text evidence="2">The sequence shown here is derived from an EMBL/GenBank/DDBJ whole genome shotgun (WGS) entry which is preliminary data.</text>
</comment>
<gene>
    <name evidence="2" type="ORF">RNA01_04250</name>
</gene>
<organism evidence="2 3">
    <name type="scientific">Ciceribacter naphthalenivorans</name>
    <dbReference type="NCBI Taxonomy" id="1118451"/>
    <lineage>
        <taxon>Bacteria</taxon>
        <taxon>Pseudomonadati</taxon>
        <taxon>Pseudomonadota</taxon>
        <taxon>Alphaproteobacteria</taxon>
        <taxon>Hyphomicrobiales</taxon>
        <taxon>Rhizobiaceae</taxon>
        <taxon>Ciceribacter</taxon>
    </lineage>
</organism>
<protein>
    <submittedName>
        <fullName evidence="2">CDP-4-dehydro-6-deoxy-D-gulose 4-reductase</fullName>
    </submittedName>
</protein>
<dbReference type="InterPro" id="IPR001509">
    <property type="entry name" value="Epimerase_deHydtase"/>
</dbReference>
<dbReference type="RefSeq" id="WP_147178311.1">
    <property type="nucleotide sequence ID" value="NZ_BJZP01000002.1"/>
</dbReference>
<dbReference type="Gene3D" id="3.40.50.720">
    <property type="entry name" value="NAD(P)-binding Rossmann-like Domain"/>
    <property type="match status" value="1"/>
</dbReference>
<dbReference type="InterPro" id="IPR050177">
    <property type="entry name" value="Lipid_A_modif_metabolic_enz"/>
</dbReference>
<accession>A0A512HDG1</accession>
<name>A0A512HDG1_9HYPH</name>
<dbReference type="EMBL" id="BJZP01000002">
    <property type="protein sequence ID" value="GEO83493.1"/>
    <property type="molecule type" value="Genomic_DNA"/>
</dbReference>
<dbReference type="CDD" id="cd08946">
    <property type="entry name" value="SDR_e"/>
    <property type="match status" value="1"/>
</dbReference>
<proteinExistence type="predicted"/>
<keyword evidence="3" id="KW-1185">Reference proteome</keyword>
<dbReference type="Proteomes" id="UP000321717">
    <property type="component" value="Unassembled WGS sequence"/>
</dbReference>
<evidence type="ECO:0000259" key="1">
    <source>
        <dbReference type="Pfam" id="PF01370"/>
    </source>
</evidence>
<dbReference type="SUPFAM" id="SSF51735">
    <property type="entry name" value="NAD(P)-binding Rossmann-fold domains"/>
    <property type="match status" value="1"/>
</dbReference>
<dbReference type="Pfam" id="PF01370">
    <property type="entry name" value="Epimerase"/>
    <property type="match status" value="1"/>
</dbReference>
<sequence>MKKILLTGATGFVGRQIHRALTQAGHTVVPVIRPGTQARLIEDRGDAAPIVSVDLFAEDASWWSGTCGDIDAVVHSAWFVEPGKYLDSPLNLACVAGTLALAQGAAAAGVGHFVGIGTCMEYRLPSDHLTVDAPLEPKTLYAASKLSVYQMLQRYFADMATAFSWCRLFYLYGEGEYPNRLVPYVRGQLEQGQVAKLSSGTQLRDFLDVREAGASVAQVVETGQEGAINICSGRPTTIRELVEAVADEYGRRDLLEFGTAAIHSADPAAVVGVCNLVRGTSVGETGSGKTA</sequence>
<evidence type="ECO:0000313" key="2">
    <source>
        <dbReference type="EMBL" id="GEO83493.1"/>
    </source>
</evidence>